<evidence type="ECO:0008006" key="4">
    <source>
        <dbReference type="Google" id="ProtNLM"/>
    </source>
</evidence>
<dbReference type="InParanoid" id="A0A165BJS6"/>
<dbReference type="EMBL" id="KV426452">
    <property type="protein sequence ID" value="KZV80778.1"/>
    <property type="molecule type" value="Genomic_DNA"/>
</dbReference>
<evidence type="ECO:0000256" key="1">
    <source>
        <dbReference type="SAM" id="MobiDB-lite"/>
    </source>
</evidence>
<dbReference type="InterPro" id="IPR011009">
    <property type="entry name" value="Kinase-like_dom_sf"/>
</dbReference>
<dbReference type="Gene3D" id="1.10.510.10">
    <property type="entry name" value="Transferase(Phosphotransferase) domain 1"/>
    <property type="match status" value="1"/>
</dbReference>
<proteinExistence type="predicted"/>
<dbReference type="OrthoDB" id="4185642at2759"/>
<keyword evidence="3" id="KW-1185">Reference proteome</keyword>
<dbReference type="AlphaFoldDB" id="A0A165BJS6"/>
<organism evidence="2 3">
    <name type="scientific">Exidia glandulosa HHB12029</name>
    <dbReference type="NCBI Taxonomy" id="1314781"/>
    <lineage>
        <taxon>Eukaryota</taxon>
        <taxon>Fungi</taxon>
        <taxon>Dikarya</taxon>
        <taxon>Basidiomycota</taxon>
        <taxon>Agaricomycotina</taxon>
        <taxon>Agaricomycetes</taxon>
        <taxon>Auriculariales</taxon>
        <taxon>Exidiaceae</taxon>
        <taxon>Exidia</taxon>
    </lineage>
</organism>
<accession>A0A165BJS6</accession>
<evidence type="ECO:0000313" key="2">
    <source>
        <dbReference type="EMBL" id="KZV80778.1"/>
    </source>
</evidence>
<evidence type="ECO:0000313" key="3">
    <source>
        <dbReference type="Proteomes" id="UP000077266"/>
    </source>
</evidence>
<protein>
    <recommendedName>
        <fullName evidence="4">Protein kinase domain-containing protein</fullName>
    </recommendedName>
</protein>
<feature type="region of interest" description="Disordered" evidence="1">
    <location>
        <begin position="172"/>
        <end position="193"/>
    </location>
</feature>
<dbReference type="Proteomes" id="UP000077266">
    <property type="component" value="Unassembled WGS sequence"/>
</dbReference>
<reference evidence="2 3" key="1">
    <citation type="journal article" date="2016" name="Mol. Biol. Evol.">
        <title>Comparative Genomics of Early-Diverging Mushroom-Forming Fungi Provides Insights into the Origins of Lignocellulose Decay Capabilities.</title>
        <authorList>
            <person name="Nagy L.G."/>
            <person name="Riley R."/>
            <person name="Tritt A."/>
            <person name="Adam C."/>
            <person name="Daum C."/>
            <person name="Floudas D."/>
            <person name="Sun H."/>
            <person name="Yadav J.S."/>
            <person name="Pangilinan J."/>
            <person name="Larsson K.H."/>
            <person name="Matsuura K."/>
            <person name="Barry K."/>
            <person name="Labutti K."/>
            <person name="Kuo R."/>
            <person name="Ohm R.A."/>
            <person name="Bhattacharya S.S."/>
            <person name="Shirouzu T."/>
            <person name="Yoshinaga Y."/>
            <person name="Martin F.M."/>
            <person name="Grigoriev I.V."/>
            <person name="Hibbett D.S."/>
        </authorList>
    </citation>
    <scope>NUCLEOTIDE SEQUENCE [LARGE SCALE GENOMIC DNA]</scope>
    <source>
        <strain evidence="2 3">HHB12029</strain>
    </source>
</reference>
<dbReference type="SUPFAM" id="SSF56112">
    <property type="entry name" value="Protein kinase-like (PK-like)"/>
    <property type="match status" value="1"/>
</dbReference>
<gene>
    <name evidence="2" type="ORF">EXIGLDRAFT_845281</name>
</gene>
<name>A0A165BJS6_EXIGL</name>
<sequence>MPLGGRAADVVIKIWQISRMASFEKLKEWVLYTAQSESPYSKMMQGFRVESYWYRYMTPIQGSYVPHVYGFFEIVLPNGEPCIALVTEYIAGTPLLQYVTDRAHTPRLLPLVVLCMRRGNAVASAVHALNMPMVGIRDWHPSNFIVLDPDDRSDNIEIEIVIVDFDQARPLHQSHRTPHYPPESKLPPGGGGI</sequence>